<evidence type="ECO:0000313" key="10">
    <source>
        <dbReference type="Proteomes" id="UP000813461"/>
    </source>
</evidence>
<feature type="transmembrane region" description="Helical" evidence="7">
    <location>
        <begin position="405"/>
        <end position="425"/>
    </location>
</feature>
<feature type="compositionally biased region" description="Polar residues" evidence="6">
    <location>
        <begin position="1"/>
        <end position="16"/>
    </location>
</feature>
<comment type="caution">
    <text evidence="9">The sequence shown here is derived from an EMBL/GenBank/DDBJ whole genome shotgun (WGS) entry which is preliminary data.</text>
</comment>
<keyword evidence="5 7" id="KW-0472">Membrane</keyword>
<feature type="transmembrane region" description="Helical" evidence="7">
    <location>
        <begin position="177"/>
        <end position="198"/>
    </location>
</feature>
<feature type="transmembrane region" description="Helical" evidence="7">
    <location>
        <begin position="279"/>
        <end position="304"/>
    </location>
</feature>
<dbReference type="InterPro" id="IPR036259">
    <property type="entry name" value="MFS_trans_sf"/>
</dbReference>
<dbReference type="SUPFAM" id="SSF103473">
    <property type="entry name" value="MFS general substrate transporter"/>
    <property type="match status" value="1"/>
</dbReference>
<evidence type="ECO:0000256" key="4">
    <source>
        <dbReference type="ARBA" id="ARBA00022989"/>
    </source>
</evidence>
<keyword evidence="3 7" id="KW-0812">Transmembrane</keyword>
<keyword evidence="4 7" id="KW-1133">Transmembrane helix</keyword>
<dbReference type="Proteomes" id="UP000813461">
    <property type="component" value="Unassembled WGS sequence"/>
</dbReference>
<dbReference type="PROSITE" id="PS50850">
    <property type="entry name" value="MFS"/>
    <property type="match status" value="1"/>
</dbReference>
<dbReference type="Pfam" id="PF07690">
    <property type="entry name" value="MFS_1"/>
    <property type="match status" value="1"/>
</dbReference>
<evidence type="ECO:0000313" key="9">
    <source>
        <dbReference type="EMBL" id="KAH7086709.1"/>
    </source>
</evidence>
<feature type="compositionally biased region" description="Basic and acidic residues" evidence="6">
    <location>
        <begin position="17"/>
        <end position="27"/>
    </location>
</feature>
<keyword evidence="10" id="KW-1185">Reference proteome</keyword>
<keyword evidence="2" id="KW-0813">Transport</keyword>
<protein>
    <submittedName>
        <fullName evidence="9">Major facilitator superfamily domain-containing protein</fullName>
    </submittedName>
</protein>
<feature type="domain" description="Major facilitator superfamily (MFS) profile" evidence="8">
    <location>
        <begin position="51"/>
        <end position="461"/>
    </location>
</feature>
<feature type="transmembrane region" description="Helical" evidence="7">
    <location>
        <begin position="210"/>
        <end position="232"/>
    </location>
</feature>
<dbReference type="EMBL" id="JAGMVJ010000010">
    <property type="protein sequence ID" value="KAH7086709.1"/>
    <property type="molecule type" value="Genomic_DNA"/>
</dbReference>
<feature type="transmembrane region" description="Helical" evidence="7">
    <location>
        <begin position="343"/>
        <end position="361"/>
    </location>
</feature>
<proteinExistence type="predicted"/>
<dbReference type="OrthoDB" id="2962993at2759"/>
<dbReference type="FunFam" id="1.20.1250.20:FF:000034">
    <property type="entry name" value="MFS general substrate transporter"/>
    <property type="match status" value="1"/>
</dbReference>
<evidence type="ECO:0000256" key="5">
    <source>
        <dbReference type="ARBA" id="ARBA00023136"/>
    </source>
</evidence>
<dbReference type="PANTHER" id="PTHR43791:SF57">
    <property type="entry name" value="MAJOR FACILITATOR SUPERFAMILY (MFS) PROFILE DOMAIN-CONTAINING PROTEIN"/>
    <property type="match status" value="1"/>
</dbReference>
<dbReference type="PANTHER" id="PTHR43791">
    <property type="entry name" value="PERMEASE-RELATED"/>
    <property type="match status" value="1"/>
</dbReference>
<evidence type="ECO:0000256" key="6">
    <source>
        <dbReference type="SAM" id="MobiDB-lite"/>
    </source>
</evidence>
<organism evidence="9 10">
    <name type="scientific">Paraphoma chrysanthemicola</name>
    <dbReference type="NCBI Taxonomy" id="798071"/>
    <lineage>
        <taxon>Eukaryota</taxon>
        <taxon>Fungi</taxon>
        <taxon>Dikarya</taxon>
        <taxon>Ascomycota</taxon>
        <taxon>Pezizomycotina</taxon>
        <taxon>Dothideomycetes</taxon>
        <taxon>Pleosporomycetidae</taxon>
        <taxon>Pleosporales</taxon>
        <taxon>Pleosporineae</taxon>
        <taxon>Phaeosphaeriaceae</taxon>
        <taxon>Paraphoma</taxon>
    </lineage>
</organism>
<dbReference type="AlphaFoldDB" id="A0A8K0VXH3"/>
<dbReference type="GO" id="GO:0016020">
    <property type="term" value="C:membrane"/>
    <property type="evidence" value="ECO:0007669"/>
    <property type="project" value="UniProtKB-SubCell"/>
</dbReference>
<evidence type="ECO:0000259" key="8">
    <source>
        <dbReference type="PROSITE" id="PS50850"/>
    </source>
</evidence>
<evidence type="ECO:0000256" key="2">
    <source>
        <dbReference type="ARBA" id="ARBA00022448"/>
    </source>
</evidence>
<evidence type="ECO:0000256" key="7">
    <source>
        <dbReference type="SAM" id="Phobius"/>
    </source>
</evidence>
<sequence>MSNKGSNNDVEATSLSMDEKSGKHVAEQYENEPSFSPQQTRKLLSKMDIAILPLVATMYLLSFLDRSNIGNARLAGLEADLGMKGWDYATAVSVFFPFYIASEVPSNLAMKKFRPSIWIPSIMVTWGVVMTLMGLVHNFEGLLASRMMLGLAEGGLFPGVTYYITLWYRRHECGLRIAIFFSAATAAGAFGGLLARGIMEMDGVGGRQGWQWIFILEGILTVVVAGISFFYLHDYPDTAKFLTEDERKEVVRRLKDDNTALSHEIKGQFIKDAFKDWKIWINCLIAISNFLPLYSISVFLPTIIRGLGYTNEKAQLMTVPPYILACMCTIGMGYWTDKRQTRGVYVIGIAFVAIIGFIILLSVESNGVKYFATFLVLLGIFPNVPQLTSWNSNNIGGSVKRGVGVAMQIGAGNIGGAVSGFIFQAKDAPHYRMGHGILLGLCGLTMLLGAFMTVYLRRENARRDAAHKAPSEYSFAEMELEKDKGDYATFFRYTI</sequence>
<feature type="region of interest" description="Disordered" evidence="6">
    <location>
        <begin position="1"/>
        <end position="37"/>
    </location>
</feature>
<feature type="transmembrane region" description="Helical" evidence="7">
    <location>
        <begin position="117"/>
        <end position="137"/>
    </location>
</feature>
<feature type="transmembrane region" description="Helical" evidence="7">
    <location>
        <begin position="437"/>
        <end position="456"/>
    </location>
</feature>
<dbReference type="GO" id="GO:0022857">
    <property type="term" value="F:transmembrane transporter activity"/>
    <property type="evidence" value="ECO:0007669"/>
    <property type="project" value="InterPro"/>
</dbReference>
<dbReference type="InterPro" id="IPR011701">
    <property type="entry name" value="MFS"/>
</dbReference>
<comment type="subcellular location">
    <subcellularLocation>
        <location evidence="1">Membrane</location>
        <topology evidence="1">Multi-pass membrane protein</topology>
    </subcellularLocation>
</comment>
<dbReference type="Gene3D" id="1.20.1250.20">
    <property type="entry name" value="MFS general substrate transporter like domains"/>
    <property type="match status" value="2"/>
</dbReference>
<accession>A0A8K0VXH3</accession>
<feature type="transmembrane region" description="Helical" evidence="7">
    <location>
        <begin position="49"/>
        <end position="65"/>
    </location>
</feature>
<feature type="transmembrane region" description="Helical" evidence="7">
    <location>
        <begin position="143"/>
        <end position="165"/>
    </location>
</feature>
<evidence type="ECO:0000256" key="1">
    <source>
        <dbReference type="ARBA" id="ARBA00004141"/>
    </source>
</evidence>
<gene>
    <name evidence="9" type="ORF">FB567DRAFT_49760</name>
</gene>
<reference evidence="9" key="1">
    <citation type="journal article" date="2021" name="Nat. Commun.">
        <title>Genetic determinants of endophytism in the Arabidopsis root mycobiome.</title>
        <authorList>
            <person name="Mesny F."/>
            <person name="Miyauchi S."/>
            <person name="Thiergart T."/>
            <person name="Pickel B."/>
            <person name="Atanasova L."/>
            <person name="Karlsson M."/>
            <person name="Huettel B."/>
            <person name="Barry K.W."/>
            <person name="Haridas S."/>
            <person name="Chen C."/>
            <person name="Bauer D."/>
            <person name="Andreopoulos W."/>
            <person name="Pangilinan J."/>
            <person name="LaButti K."/>
            <person name="Riley R."/>
            <person name="Lipzen A."/>
            <person name="Clum A."/>
            <person name="Drula E."/>
            <person name="Henrissat B."/>
            <person name="Kohler A."/>
            <person name="Grigoriev I.V."/>
            <person name="Martin F.M."/>
            <person name="Hacquard S."/>
        </authorList>
    </citation>
    <scope>NUCLEOTIDE SEQUENCE</scope>
    <source>
        <strain evidence="9">MPI-SDFR-AT-0120</strain>
    </source>
</reference>
<feature type="transmembrane region" description="Helical" evidence="7">
    <location>
        <begin position="316"/>
        <end position="336"/>
    </location>
</feature>
<dbReference type="FunFam" id="1.20.1250.20:FF:000068">
    <property type="entry name" value="MFS general substrate transporter"/>
    <property type="match status" value="1"/>
</dbReference>
<evidence type="ECO:0000256" key="3">
    <source>
        <dbReference type="ARBA" id="ARBA00022692"/>
    </source>
</evidence>
<feature type="transmembrane region" description="Helical" evidence="7">
    <location>
        <begin position="367"/>
        <end position="384"/>
    </location>
</feature>
<name>A0A8K0VXH3_9PLEO</name>
<dbReference type="InterPro" id="IPR020846">
    <property type="entry name" value="MFS_dom"/>
</dbReference>